<name>A0A840Q481_9PSEU</name>
<organism evidence="1 2">
    <name type="scientific">Saccharopolyspora phatthalungensis</name>
    <dbReference type="NCBI Taxonomy" id="664693"/>
    <lineage>
        <taxon>Bacteria</taxon>
        <taxon>Bacillati</taxon>
        <taxon>Actinomycetota</taxon>
        <taxon>Actinomycetes</taxon>
        <taxon>Pseudonocardiales</taxon>
        <taxon>Pseudonocardiaceae</taxon>
        <taxon>Saccharopolyspora</taxon>
    </lineage>
</organism>
<evidence type="ECO:0000313" key="1">
    <source>
        <dbReference type="EMBL" id="MBB5153509.1"/>
    </source>
</evidence>
<accession>A0A840Q481</accession>
<dbReference type="AlphaFoldDB" id="A0A840Q481"/>
<reference evidence="1 2" key="1">
    <citation type="submission" date="2020-08" db="EMBL/GenBank/DDBJ databases">
        <title>Sequencing the genomes of 1000 actinobacteria strains.</title>
        <authorList>
            <person name="Klenk H.-P."/>
        </authorList>
    </citation>
    <scope>NUCLEOTIDE SEQUENCE [LARGE SCALE GENOMIC DNA]</scope>
    <source>
        <strain evidence="1 2">DSM 45584</strain>
    </source>
</reference>
<evidence type="ECO:0000313" key="2">
    <source>
        <dbReference type="Proteomes" id="UP000584374"/>
    </source>
</evidence>
<gene>
    <name evidence="1" type="ORF">BJ970_001043</name>
</gene>
<proteinExistence type="predicted"/>
<comment type="caution">
    <text evidence="1">The sequence shown here is derived from an EMBL/GenBank/DDBJ whole genome shotgun (WGS) entry which is preliminary data.</text>
</comment>
<dbReference type="Proteomes" id="UP000584374">
    <property type="component" value="Unassembled WGS sequence"/>
</dbReference>
<sequence>MSAVSTRYADYPAFIVGLHGTLNLHPCVASQWERDEFADVYGLLVQRSTALGLAEFRGWNTGLTQI</sequence>
<keyword evidence="2" id="KW-1185">Reference proteome</keyword>
<dbReference type="RefSeq" id="WP_184724355.1">
    <property type="nucleotide sequence ID" value="NZ_JACHIW010000001.1"/>
</dbReference>
<dbReference type="EMBL" id="JACHIW010000001">
    <property type="protein sequence ID" value="MBB5153509.1"/>
    <property type="molecule type" value="Genomic_DNA"/>
</dbReference>
<protein>
    <submittedName>
        <fullName evidence="1">Uncharacterized protein</fullName>
    </submittedName>
</protein>